<sequence length="112" mass="12965">MGDLLSKELEYWKHYSMVLSQFKHLYGCHSLPCLIMRMEHSMLLKLLLVALRLILLYSAQKDTHTDVNRLTFLTVITVSASVSFSPKQRANKLQQIKYISLAEFFISVTESI</sequence>
<dbReference type="EMBL" id="JAHDVG010000465">
    <property type="protein sequence ID" value="KAH1183837.1"/>
    <property type="molecule type" value="Genomic_DNA"/>
</dbReference>
<organism evidence="1 2">
    <name type="scientific">Mauremys mutica</name>
    <name type="common">yellowpond turtle</name>
    <dbReference type="NCBI Taxonomy" id="74926"/>
    <lineage>
        <taxon>Eukaryota</taxon>
        <taxon>Metazoa</taxon>
        <taxon>Chordata</taxon>
        <taxon>Craniata</taxon>
        <taxon>Vertebrata</taxon>
        <taxon>Euteleostomi</taxon>
        <taxon>Archelosauria</taxon>
        <taxon>Testudinata</taxon>
        <taxon>Testudines</taxon>
        <taxon>Cryptodira</taxon>
        <taxon>Durocryptodira</taxon>
        <taxon>Testudinoidea</taxon>
        <taxon>Geoemydidae</taxon>
        <taxon>Geoemydinae</taxon>
        <taxon>Mauremys</taxon>
    </lineage>
</organism>
<comment type="caution">
    <text evidence="1">The sequence shown here is derived from an EMBL/GenBank/DDBJ whole genome shotgun (WGS) entry which is preliminary data.</text>
</comment>
<gene>
    <name evidence="1" type="ORF">KIL84_014453</name>
</gene>
<reference evidence="1" key="1">
    <citation type="submission" date="2021-09" db="EMBL/GenBank/DDBJ databases">
        <title>The genome of Mauremys mutica provides insights into the evolution of semi-aquatic lifestyle.</title>
        <authorList>
            <person name="Gong S."/>
            <person name="Gao Y."/>
        </authorList>
    </citation>
    <scope>NUCLEOTIDE SEQUENCE</scope>
    <source>
        <strain evidence="1">MM-2020</strain>
        <tissue evidence="1">Muscle</tissue>
    </source>
</reference>
<accession>A0A9D4B0S2</accession>
<name>A0A9D4B0S2_9SAUR</name>
<proteinExistence type="predicted"/>
<evidence type="ECO:0000313" key="2">
    <source>
        <dbReference type="Proteomes" id="UP000827986"/>
    </source>
</evidence>
<evidence type="ECO:0000313" key="1">
    <source>
        <dbReference type="EMBL" id="KAH1183837.1"/>
    </source>
</evidence>
<keyword evidence="2" id="KW-1185">Reference proteome</keyword>
<protein>
    <submittedName>
        <fullName evidence="1">Uncharacterized protein</fullName>
    </submittedName>
</protein>
<dbReference type="AlphaFoldDB" id="A0A9D4B0S2"/>
<dbReference type="Proteomes" id="UP000827986">
    <property type="component" value="Unassembled WGS sequence"/>
</dbReference>